<dbReference type="EMBL" id="CP017111">
    <property type="protein sequence ID" value="AOO65530.1"/>
    <property type="molecule type" value="Genomic_DNA"/>
</dbReference>
<dbReference type="KEGG" id="shal:SHALO_1759"/>
<proteinExistence type="predicted"/>
<gene>
    <name evidence="1" type="ORF">SHALO_1759</name>
</gene>
<reference evidence="2" key="1">
    <citation type="submission" date="2016-08" db="EMBL/GenBank/DDBJ databases">
        <title>Complete genome sequence of the organohalide-respiring Epsilonproteobacterium Sulfurospirillum halorespirans.</title>
        <authorList>
            <person name="Goris T."/>
            <person name="Zimmermann J."/>
            <person name="Schenz B."/>
            <person name="Lemos M."/>
            <person name="Hackermueller J."/>
            <person name="Diekert G."/>
        </authorList>
    </citation>
    <scope>NUCLEOTIDE SEQUENCE [LARGE SCALE GENOMIC DNA]</scope>
    <source>
        <strain>DSM 13726</strain>
        <strain evidence="2">PCE-M2</strain>
    </source>
</reference>
<sequence>MKRLLIILALISRLVAEDANDLDEIKEEDIPKILSIIKDGTKDHLPMMLDDYTTLVDIVSVNNAIEYRNRINSSNEHVKTILKADKGTLIKTTFENNKSYLCSDYETRLLLKKGAVFVYVFYDLNDAELFKFSIQDKDCQ</sequence>
<dbReference type="PATRIC" id="fig|1193502.14.peg.1786"/>
<dbReference type="RefSeq" id="WP_025345110.1">
    <property type="nucleotide sequence ID" value="NZ_CP017111.1"/>
</dbReference>
<accession>A0A1D7TKP9</accession>
<dbReference type="Proteomes" id="UP000094609">
    <property type="component" value="Chromosome"/>
</dbReference>
<evidence type="ECO:0000313" key="2">
    <source>
        <dbReference type="Proteomes" id="UP000094609"/>
    </source>
</evidence>
<evidence type="ECO:0000313" key="1">
    <source>
        <dbReference type="EMBL" id="AOO65530.1"/>
    </source>
</evidence>
<protein>
    <submittedName>
        <fullName evidence="1">Uncharacterized protein</fullName>
    </submittedName>
</protein>
<keyword evidence="2" id="KW-1185">Reference proteome</keyword>
<organism evidence="1 2">
    <name type="scientific">Sulfurospirillum halorespirans DSM 13726</name>
    <dbReference type="NCBI Taxonomy" id="1193502"/>
    <lineage>
        <taxon>Bacteria</taxon>
        <taxon>Pseudomonadati</taxon>
        <taxon>Campylobacterota</taxon>
        <taxon>Epsilonproteobacteria</taxon>
        <taxon>Campylobacterales</taxon>
        <taxon>Sulfurospirillaceae</taxon>
        <taxon>Sulfurospirillum</taxon>
    </lineage>
</organism>
<dbReference type="AlphaFoldDB" id="A0A1D7TKP9"/>
<name>A0A1D7TKP9_9BACT</name>